<dbReference type="Gene3D" id="1.25.40.10">
    <property type="entry name" value="Tetratricopeptide repeat domain"/>
    <property type="match status" value="2"/>
</dbReference>
<evidence type="ECO:0000256" key="1">
    <source>
        <dbReference type="SAM" id="MobiDB-lite"/>
    </source>
</evidence>
<feature type="region of interest" description="Disordered" evidence="1">
    <location>
        <begin position="98"/>
        <end position="123"/>
    </location>
</feature>
<organism evidence="2 3">
    <name type="scientific">Acidovorax facilis</name>
    <dbReference type="NCBI Taxonomy" id="12917"/>
    <lineage>
        <taxon>Bacteria</taxon>
        <taxon>Pseudomonadati</taxon>
        <taxon>Pseudomonadota</taxon>
        <taxon>Betaproteobacteria</taxon>
        <taxon>Burkholderiales</taxon>
        <taxon>Comamonadaceae</taxon>
        <taxon>Acidovorax</taxon>
    </lineage>
</organism>
<evidence type="ECO:0000313" key="3">
    <source>
        <dbReference type="Proteomes" id="UP001595693"/>
    </source>
</evidence>
<dbReference type="Proteomes" id="UP001595693">
    <property type="component" value="Unassembled WGS sequence"/>
</dbReference>
<keyword evidence="3" id="KW-1185">Reference proteome</keyword>
<sequence length="421" mass="44794">MTTTPSTTTARPQSTIKGLRTPHGTWRALHGAVAQASGTAACLVLAVVTAAPVLASVRALPTPAETTFIDRATLNATSPQVPGSDNPMQEKMLQKLRSAAQRDGALMRKPRSPPVSTTRSSGDLSPADAAWLLGLLALHGLAMPADPAQAQHWFERAQLLGHPLAPAGLAWCQLSGCVAAPNPSTAMHWIALVGRIDPGLAKYLEWHAAKALAPLAEPRSPSPHWYPGSVAPAAAIPPLQKLLTQAVRAGSAQASNELGLEFIASGDIEQAMAQFQSASAKSEAAAANANLLARRFHSDPDARIRSARYSAADWYVEAQRYHRGDGVPANYTEAVRLYQVAASSGDPQARKMLELIFSRPLQGGTIDVTWMQQLAGLHMGVNGSSASARPSAPPNGWQREPSPLYDLVPLQWRTTGLYPRR</sequence>
<accession>A0ABV8DJJ3</accession>
<proteinExistence type="predicted"/>
<comment type="caution">
    <text evidence="2">The sequence shown here is derived from an EMBL/GenBank/DDBJ whole genome shotgun (WGS) entry which is preliminary data.</text>
</comment>
<evidence type="ECO:0000313" key="2">
    <source>
        <dbReference type="EMBL" id="MFC3938718.1"/>
    </source>
</evidence>
<reference evidence="3" key="1">
    <citation type="journal article" date="2019" name="Int. J. Syst. Evol. Microbiol.">
        <title>The Global Catalogue of Microorganisms (GCM) 10K type strain sequencing project: providing services to taxonomists for standard genome sequencing and annotation.</title>
        <authorList>
            <consortium name="The Broad Institute Genomics Platform"/>
            <consortium name="The Broad Institute Genome Sequencing Center for Infectious Disease"/>
            <person name="Wu L."/>
            <person name="Ma J."/>
        </authorList>
    </citation>
    <scope>NUCLEOTIDE SEQUENCE [LARGE SCALE GENOMIC DNA]</scope>
    <source>
        <strain evidence="3">CCUG 2113</strain>
    </source>
</reference>
<dbReference type="InterPro" id="IPR011990">
    <property type="entry name" value="TPR-like_helical_dom_sf"/>
</dbReference>
<dbReference type="PANTHER" id="PTHR11102">
    <property type="entry name" value="SEL-1-LIKE PROTEIN"/>
    <property type="match status" value="1"/>
</dbReference>
<gene>
    <name evidence="2" type="ORF">ACFOW3_29280</name>
</gene>
<dbReference type="SMART" id="SM00671">
    <property type="entry name" value="SEL1"/>
    <property type="match status" value="2"/>
</dbReference>
<dbReference type="SUPFAM" id="SSF81901">
    <property type="entry name" value="HCP-like"/>
    <property type="match status" value="1"/>
</dbReference>
<dbReference type="Pfam" id="PF08238">
    <property type="entry name" value="Sel1"/>
    <property type="match status" value="2"/>
</dbReference>
<dbReference type="RefSeq" id="WP_055396094.1">
    <property type="nucleotide sequence ID" value="NZ_JAMXAX010000042.1"/>
</dbReference>
<name>A0ABV8DJJ3_9BURK</name>
<dbReference type="InterPro" id="IPR006597">
    <property type="entry name" value="Sel1-like"/>
</dbReference>
<dbReference type="PANTHER" id="PTHR11102:SF160">
    <property type="entry name" value="ERAD-ASSOCIATED E3 UBIQUITIN-PROTEIN LIGASE COMPONENT HRD3"/>
    <property type="match status" value="1"/>
</dbReference>
<feature type="compositionally biased region" description="Low complexity" evidence="1">
    <location>
        <begin position="114"/>
        <end position="123"/>
    </location>
</feature>
<dbReference type="EMBL" id="JBHSAJ010000186">
    <property type="protein sequence ID" value="MFC3938718.1"/>
    <property type="molecule type" value="Genomic_DNA"/>
</dbReference>
<protein>
    <submittedName>
        <fullName evidence="2">SEL1-like repeat protein</fullName>
    </submittedName>
</protein>
<dbReference type="InterPro" id="IPR050767">
    <property type="entry name" value="Sel1_AlgK"/>
</dbReference>